<proteinExistence type="predicted"/>
<dbReference type="Proteomes" id="UP000499080">
    <property type="component" value="Unassembled WGS sequence"/>
</dbReference>
<name>A0A4Y2PXI3_ARAVE</name>
<dbReference type="AlphaFoldDB" id="A0A4Y2PXI3"/>
<protein>
    <submittedName>
        <fullName evidence="1">Uncharacterized protein</fullName>
    </submittedName>
</protein>
<accession>A0A4Y2PXI3</accession>
<dbReference type="EMBL" id="BGPR01135865">
    <property type="protein sequence ID" value="GBN56605.1"/>
    <property type="molecule type" value="Genomic_DNA"/>
</dbReference>
<gene>
    <name evidence="1" type="ORF">AVEN_52940_1</name>
</gene>
<comment type="caution">
    <text evidence="1">The sequence shown here is derived from an EMBL/GenBank/DDBJ whole genome shotgun (WGS) entry which is preliminary data.</text>
</comment>
<evidence type="ECO:0000313" key="1">
    <source>
        <dbReference type="EMBL" id="GBN56605.1"/>
    </source>
</evidence>
<reference evidence="1 2" key="1">
    <citation type="journal article" date="2019" name="Sci. Rep.">
        <title>Orb-weaving spider Araneus ventricosus genome elucidates the spidroin gene catalogue.</title>
        <authorList>
            <person name="Kono N."/>
            <person name="Nakamura H."/>
            <person name="Ohtoshi R."/>
            <person name="Moran D.A.P."/>
            <person name="Shinohara A."/>
            <person name="Yoshida Y."/>
            <person name="Fujiwara M."/>
            <person name="Mori M."/>
            <person name="Tomita M."/>
            <person name="Arakawa K."/>
        </authorList>
    </citation>
    <scope>NUCLEOTIDE SEQUENCE [LARGE SCALE GENOMIC DNA]</scope>
</reference>
<keyword evidence="2" id="KW-1185">Reference proteome</keyword>
<organism evidence="1 2">
    <name type="scientific">Araneus ventricosus</name>
    <name type="common">Orbweaver spider</name>
    <name type="synonym">Epeira ventricosa</name>
    <dbReference type="NCBI Taxonomy" id="182803"/>
    <lineage>
        <taxon>Eukaryota</taxon>
        <taxon>Metazoa</taxon>
        <taxon>Ecdysozoa</taxon>
        <taxon>Arthropoda</taxon>
        <taxon>Chelicerata</taxon>
        <taxon>Arachnida</taxon>
        <taxon>Araneae</taxon>
        <taxon>Araneomorphae</taxon>
        <taxon>Entelegynae</taxon>
        <taxon>Araneoidea</taxon>
        <taxon>Araneidae</taxon>
        <taxon>Araneus</taxon>
    </lineage>
</organism>
<sequence>MKAPPHIGNVSDVQQVEGHIQQQVISMVCVEDLTFTHLNPLHFSVDVKQRVYQPPHNAGTSETVLRDACASVSPSWYTICTIGKCSFQLCIVAEGTPFDMTTDR</sequence>
<evidence type="ECO:0000313" key="2">
    <source>
        <dbReference type="Proteomes" id="UP000499080"/>
    </source>
</evidence>